<sequence length="91" mass="10460">MLLGQESLKAYLCPSLKAYLSKEKAMPKFEYKVIEFKPGGFWGTKLDAVDIETQLNKMGEDGWELLNSLDTNEYNGATKKLLFIFKRLSEF</sequence>
<dbReference type="Proteomes" id="UP000251993">
    <property type="component" value="Chromosome"/>
</dbReference>
<organism evidence="1 2">
    <name type="scientific">Runella rosea</name>
    <dbReference type="NCBI Taxonomy" id="2259595"/>
    <lineage>
        <taxon>Bacteria</taxon>
        <taxon>Pseudomonadati</taxon>
        <taxon>Bacteroidota</taxon>
        <taxon>Cytophagia</taxon>
        <taxon>Cytophagales</taxon>
        <taxon>Spirosomataceae</taxon>
        <taxon>Runella</taxon>
    </lineage>
</organism>
<dbReference type="InterPro" id="IPR025234">
    <property type="entry name" value="YjzH-like"/>
</dbReference>
<evidence type="ECO:0000313" key="1">
    <source>
        <dbReference type="EMBL" id="AXE17223.1"/>
    </source>
</evidence>
<proteinExistence type="predicted"/>
<dbReference type="EMBL" id="CP030850">
    <property type="protein sequence ID" value="AXE17223.1"/>
    <property type="molecule type" value="Genomic_DNA"/>
</dbReference>
<gene>
    <name evidence="1" type="ORF">DR864_05485</name>
</gene>
<dbReference type="OrthoDB" id="5432776at2"/>
<protein>
    <recommendedName>
        <fullName evidence="3">DUF4177 domain-containing protein</fullName>
    </recommendedName>
</protein>
<evidence type="ECO:0000313" key="2">
    <source>
        <dbReference type="Proteomes" id="UP000251993"/>
    </source>
</evidence>
<dbReference type="AlphaFoldDB" id="A0A344TF02"/>
<keyword evidence="2" id="KW-1185">Reference proteome</keyword>
<name>A0A344TF02_9BACT</name>
<reference evidence="1 2" key="1">
    <citation type="submission" date="2018-07" db="EMBL/GenBank/DDBJ databases">
        <title>Genome sequencing of Runella.</title>
        <authorList>
            <person name="Baek M.-G."/>
            <person name="Yi H."/>
        </authorList>
    </citation>
    <scope>NUCLEOTIDE SEQUENCE [LARGE SCALE GENOMIC DNA]</scope>
    <source>
        <strain evidence="1 2">HYN0085</strain>
    </source>
</reference>
<dbReference type="KEGG" id="run:DR864_05485"/>
<dbReference type="Pfam" id="PF13783">
    <property type="entry name" value="DUF4177"/>
    <property type="match status" value="1"/>
</dbReference>
<accession>A0A344TF02</accession>
<evidence type="ECO:0008006" key="3">
    <source>
        <dbReference type="Google" id="ProtNLM"/>
    </source>
</evidence>